<dbReference type="EMBL" id="KN833685">
    <property type="protein sequence ID" value="KIK31139.1"/>
    <property type="molecule type" value="Genomic_DNA"/>
</dbReference>
<feature type="compositionally biased region" description="Low complexity" evidence="1">
    <location>
        <begin position="1"/>
        <end position="31"/>
    </location>
</feature>
<accession>A0A0C9ZYR9</accession>
<reference evidence="3" key="2">
    <citation type="submission" date="2015-01" db="EMBL/GenBank/DDBJ databases">
        <title>Evolutionary Origins and Diversification of the Mycorrhizal Mutualists.</title>
        <authorList>
            <consortium name="DOE Joint Genome Institute"/>
            <consortium name="Mycorrhizal Genomics Consortium"/>
            <person name="Kohler A."/>
            <person name="Kuo A."/>
            <person name="Nagy L.G."/>
            <person name="Floudas D."/>
            <person name="Copeland A."/>
            <person name="Barry K.W."/>
            <person name="Cichocki N."/>
            <person name="Veneault-Fourrey C."/>
            <person name="LaButti K."/>
            <person name="Lindquist E.A."/>
            <person name="Lipzen A."/>
            <person name="Lundell T."/>
            <person name="Morin E."/>
            <person name="Murat C."/>
            <person name="Riley R."/>
            <person name="Ohm R."/>
            <person name="Sun H."/>
            <person name="Tunlid A."/>
            <person name="Henrissat B."/>
            <person name="Grigoriev I.V."/>
            <person name="Hibbett D.S."/>
            <person name="Martin F."/>
        </authorList>
    </citation>
    <scope>NUCLEOTIDE SEQUENCE [LARGE SCALE GENOMIC DNA]</scope>
    <source>
        <strain evidence="3">441</strain>
    </source>
</reference>
<gene>
    <name evidence="2" type="ORF">PISMIDRAFT_670114</name>
</gene>
<dbReference type="AlphaFoldDB" id="A0A0C9ZYR9"/>
<name>A0A0C9ZYR9_9AGAM</name>
<evidence type="ECO:0000256" key="1">
    <source>
        <dbReference type="SAM" id="MobiDB-lite"/>
    </source>
</evidence>
<keyword evidence="3" id="KW-1185">Reference proteome</keyword>
<protein>
    <submittedName>
        <fullName evidence="2">Uncharacterized protein</fullName>
    </submittedName>
</protein>
<reference evidence="2 3" key="1">
    <citation type="submission" date="2014-04" db="EMBL/GenBank/DDBJ databases">
        <authorList>
            <consortium name="DOE Joint Genome Institute"/>
            <person name="Kuo A."/>
            <person name="Kohler A."/>
            <person name="Costa M.D."/>
            <person name="Nagy L.G."/>
            <person name="Floudas D."/>
            <person name="Copeland A."/>
            <person name="Barry K.W."/>
            <person name="Cichocki N."/>
            <person name="Veneault-Fourrey C."/>
            <person name="LaButti K."/>
            <person name="Lindquist E.A."/>
            <person name="Lipzen A."/>
            <person name="Lundell T."/>
            <person name="Morin E."/>
            <person name="Murat C."/>
            <person name="Sun H."/>
            <person name="Tunlid A."/>
            <person name="Henrissat B."/>
            <person name="Grigoriev I.V."/>
            <person name="Hibbett D.S."/>
            <person name="Martin F."/>
            <person name="Nordberg H.P."/>
            <person name="Cantor M.N."/>
            <person name="Hua S.X."/>
        </authorList>
    </citation>
    <scope>NUCLEOTIDE SEQUENCE [LARGE SCALE GENOMIC DNA]</scope>
    <source>
        <strain evidence="2 3">441</strain>
    </source>
</reference>
<feature type="compositionally biased region" description="Polar residues" evidence="1">
    <location>
        <begin position="33"/>
        <end position="44"/>
    </location>
</feature>
<organism evidence="2 3">
    <name type="scientific">Pisolithus microcarpus 441</name>
    <dbReference type="NCBI Taxonomy" id="765257"/>
    <lineage>
        <taxon>Eukaryota</taxon>
        <taxon>Fungi</taxon>
        <taxon>Dikarya</taxon>
        <taxon>Basidiomycota</taxon>
        <taxon>Agaricomycotina</taxon>
        <taxon>Agaricomycetes</taxon>
        <taxon>Agaricomycetidae</taxon>
        <taxon>Boletales</taxon>
        <taxon>Sclerodermatineae</taxon>
        <taxon>Pisolithaceae</taxon>
        <taxon>Pisolithus</taxon>
    </lineage>
</organism>
<evidence type="ECO:0000313" key="2">
    <source>
        <dbReference type="EMBL" id="KIK31139.1"/>
    </source>
</evidence>
<evidence type="ECO:0000313" key="3">
    <source>
        <dbReference type="Proteomes" id="UP000054018"/>
    </source>
</evidence>
<sequence length="221" mass="23417">MPSLRRSASSPSVRSSPYPLSLSSAASSRARTAGQQPRRSSGSDVSERRVLADIEWWRVADGQCPPTPDGDHGEVQPTTRVSAGGVATLSAGGSPESLQITLPIYSSELSQPAALEEYVPLVESPTRHGHERDSSFSSMVSTPEIATPPLRAVDLGAVSPSSDLDSPASELPWMGIGIRPLSLPLPFRSFSFGGISDHKSCHTHFADMGGDSFSLDQNLFS</sequence>
<feature type="region of interest" description="Disordered" evidence="1">
    <location>
        <begin position="1"/>
        <end position="47"/>
    </location>
</feature>
<dbReference type="OrthoDB" id="3236040at2759"/>
<dbReference type="HOGENOM" id="CLU_101465_0_0_1"/>
<dbReference type="STRING" id="765257.A0A0C9ZYR9"/>
<proteinExistence type="predicted"/>
<dbReference type="Proteomes" id="UP000054018">
    <property type="component" value="Unassembled WGS sequence"/>
</dbReference>